<dbReference type="EMBL" id="UYRU01046344">
    <property type="protein sequence ID" value="VDN09076.1"/>
    <property type="molecule type" value="Genomic_DNA"/>
</dbReference>
<evidence type="ECO:0000313" key="1">
    <source>
        <dbReference type="EMBL" id="VDN09076.1"/>
    </source>
</evidence>
<gene>
    <name evidence="1" type="ORF">DILT_LOCUS4907</name>
</gene>
<sequence length="359" mass="41384">MTSQVFVIPTYKNGTNWAHLKPNREVPNMCDVKCTQPLKGTTFTNTLELAKLKKNYEFYECDCVRKRRTDLNAKRYRFLIKEQLIIYRNSNYNCKLDVPREVVLGLKTTKAETRIASYRNGSDNDCPPLKCEPLGEASHPAYNWSKEDAAGYLDKGYRIPLGYITWGCQGIPVTVYQYALSQVKATILPFIDRIVKFTTKEFICSIKPLDVIKIYPVSMSWTVDGVLKQKSNTSVLRVSPEKLKSKPETHTIACFLGNRTIKTMEFLVYEDNIWFIGYMSGSTKAEVQVLPPKRPFFLQHASERIDSKFEIRPPSLRTYGDYKIQMKVDTNSQEAQIYMNDTYIGKHQTNLETICKSTF</sequence>
<organism evidence="1 2">
    <name type="scientific">Dibothriocephalus latus</name>
    <name type="common">Fish tapeworm</name>
    <name type="synonym">Diphyllobothrium latum</name>
    <dbReference type="NCBI Taxonomy" id="60516"/>
    <lineage>
        <taxon>Eukaryota</taxon>
        <taxon>Metazoa</taxon>
        <taxon>Spiralia</taxon>
        <taxon>Lophotrochozoa</taxon>
        <taxon>Platyhelminthes</taxon>
        <taxon>Cestoda</taxon>
        <taxon>Eucestoda</taxon>
        <taxon>Diphyllobothriidea</taxon>
        <taxon>Diphyllobothriidae</taxon>
        <taxon>Dibothriocephalus</taxon>
    </lineage>
</organism>
<evidence type="ECO:0000313" key="2">
    <source>
        <dbReference type="Proteomes" id="UP000281553"/>
    </source>
</evidence>
<proteinExistence type="predicted"/>
<dbReference type="Proteomes" id="UP000281553">
    <property type="component" value="Unassembled WGS sequence"/>
</dbReference>
<name>A0A3P7NU79_DIBLA</name>
<reference evidence="1 2" key="1">
    <citation type="submission" date="2018-11" db="EMBL/GenBank/DDBJ databases">
        <authorList>
            <consortium name="Pathogen Informatics"/>
        </authorList>
    </citation>
    <scope>NUCLEOTIDE SEQUENCE [LARGE SCALE GENOMIC DNA]</scope>
</reference>
<dbReference type="OrthoDB" id="10582916at2759"/>
<dbReference type="AlphaFoldDB" id="A0A3P7NU79"/>
<protein>
    <submittedName>
        <fullName evidence="1">Uncharacterized protein</fullName>
    </submittedName>
</protein>
<accession>A0A3P7NU79</accession>
<keyword evidence="2" id="KW-1185">Reference proteome</keyword>